<evidence type="ECO:0008006" key="3">
    <source>
        <dbReference type="Google" id="ProtNLM"/>
    </source>
</evidence>
<name>A0ABW3YX87_MYCRA</name>
<comment type="caution">
    <text evidence="1">The sequence shown here is derived from an EMBL/GenBank/DDBJ whole genome shotgun (WGS) entry which is preliminary data.</text>
</comment>
<dbReference type="EMBL" id="JBHTNF010000005">
    <property type="protein sequence ID" value="MFD1328495.1"/>
    <property type="molecule type" value="Genomic_DNA"/>
</dbReference>
<accession>A0ABW3YX87</accession>
<gene>
    <name evidence="1" type="ORF">ACFQ33_11390</name>
</gene>
<proteinExistence type="predicted"/>
<keyword evidence="2" id="KW-1185">Reference proteome</keyword>
<dbReference type="Proteomes" id="UP001597173">
    <property type="component" value="Unassembled WGS sequence"/>
</dbReference>
<dbReference type="SUPFAM" id="SSF56112">
    <property type="entry name" value="Protein kinase-like (PK-like)"/>
    <property type="match status" value="1"/>
</dbReference>
<evidence type="ECO:0000313" key="1">
    <source>
        <dbReference type="EMBL" id="MFD1328495.1"/>
    </source>
</evidence>
<organism evidence="1 2">
    <name type="scientific">Mycoplana ramosa</name>
    <name type="common">Mycoplana bullata</name>
    <dbReference type="NCBI Taxonomy" id="40837"/>
    <lineage>
        <taxon>Bacteria</taxon>
        <taxon>Pseudomonadati</taxon>
        <taxon>Pseudomonadota</taxon>
        <taxon>Alphaproteobacteria</taxon>
        <taxon>Hyphomicrobiales</taxon>
        <taxon>Rhizobiaceae</taxon>
        <taxon>Mycoplana</taxon>
    </lineage>
</organism>
<dbReference type="InterPro" id="IPR011009">
    <property type="entry name" value="Kinase-like_dom_sf"/>
</dbReference>
<protein>
    <recommendedName>
        <fullName evidence="3">Aminoglycoside phosphotransferase domain-containing protein</fullName>
    </recommendedName>
</protein>
<sequence>MSWVFLGKDRVLKLKKPVRYPFLDFGTLARRKFFCEEELRLNRRLAAETYRSVIPLYRRSTGHLGFEPPGRIVEWLVVMRRLPEEDMLDVRIRDKRLGNGELLEVASKLADFYATCPSQPVAGSIYPALLVREQRMNRSILSRAEFGLGQAGVVELLDDVDNGLADMRQAIEARVAAGQVVEGHGDLRPEHVCLVAPPQIIDCLEFNRAMRMLEPYDEVNYLGLECSILGADGVRTVLLDALGRRIGNRPEEALLGLYGGFRCLLRARLCLAHLLERPVRHPEKWRPMALAYLAIAARECASLRRAKAPKSIRPNAAV</sequence>
<reference evidence="2" key="1">
    <citation type="journal article" date="2019" name="Int. J. Syst. Evol. Microbiol.">
        <title>The Global Catalogue of Microorganisms (GCM) 10K type strain sequencing project: providing services to taxonomists for standard genome sequencing and annotation.</title>
        <authorList>
            <consortium name="The Broad Institute Genomics Platform"/>
            <consortium name="The Broad Institute Genome Sequencing Center for Infectious Disease"/>
            <person name="Wu L."/>
            <person name="Ma J."/>
        </authorList>
    </citation>
    <scope>NUCLEOTIDE SEQUENCE [LARGE SCALE GENOMIC DNA]</scope>
    <source>
        <strain evidence="2">CCUG 55609</strain>
    </source>
</reference>
<evidence type="ECO:0000313" key="2">
    <source>
        <dbReference type="Proteomes" id="UP001597173"/>
    </source>
</evidence>
<dbReference type="RefSeq" id="WP_374838846.1">
    <property type="nucleotide sequence ID" value="NZ_JBHEEW010000007.1"/>
</dbReference>